<sequence>MMSFKPDYNDSGCWNPLESGSRQKRVDSTVWGVLLPVEYRSEKPPRTQMGNRKMLLLGFWDALMLLRRFMMPAITASSSEIIPSSVSASIPLGPPSRSAISYSSNPPSAPCSAGTAAAGPPDFASSPPSFTFFSCTDPTWRERFDGSANDFPQCLQLYGFSCVCVLTCFVSAHRSTNERGQLSQANGFSLRCRRRCVL</sequence>
<protein>
    <submittedName>
        <fullName evidence="1">Uncharacterized protein</fullName>
    </submittedName>
</protein>
<dbReference type="VEuPathDB" id="VectorBase:AMEM016104"/>
<evidence type="ECO:0000313" key="1">
    <source>
        <dbReference type="EnsemblMetazoa" id="AMEM016104-PA"/>
    </source>
</evidence>
<proteinExistence type="predicted"/>
<dbReference type="AlphaFoldDB" id="A0A182VJN1"/>
<accession>A0A182VJN1</accession>
<keyword evidence="2" id="KW-1185">Reference proteome</keyword>
<dbReference type="Proteomes" id="UP000075903">
    <property type="component" value="Unassembled WGS sequence"/>
</dbReference>
<evidence type="ECO:0000313" key="2">
    <source>
        <dbReference type="Proteomes" id="UP000075903"/>
    </source>
</evidence>
<reference evidence="1" key="1">
    <citation type="submission" date="2020-05" db="UniProtKB">
        <authorList>
            <consortium name="EnsemblMetazoa"/>
        </authorList>
    </citation>
    <scope>IDENTIFICATION</scope>
    <source>
        <strain evidence="1">MAF</strain>
    </source>
</reference>
<dbReference type="EnsemblMetazoa" id="AMEM016104-RA">
    <property type="protein sequence ID" value="AMEM016104-PA"/>
    <property type="gene ID" value="AMEM016104"/>
</dbReference>
<organism evidence="1 2">
    <name type="scientific">Anopheles merus</name>
    <name type="common">Mosquito</name>
    <dbReference type="NCBI Taxonomy" id="30066"/>
    <lineage>
        <taxon>Eukaryota</taxon>
        <taxon>Metazoa</taxon>
        <taxon>Ecdysozoa</taxon>
        <taxon>Arthropoda</taxon>
        <taxon>Hexapoda</taxon>
        <taxon>Insecta</taxon>
        <taxon>Pterygota</taxon>
        <taxon>Neoptera</taxon>
        <taxon>Endopterygota</taxon>
        <taxon>Diptera</taxon>
        <taxon>Nematocera</taxon>
        <taxon>Culicoidea</taxon>
        <taxon>Culicidae</taxon>
        <taxon>Anophelinae</taxon>
        <taxon>Anopheles</taxon>
    </lineage>
</organism>
<name>A0A182VJN1_ANOME</name>